<protein>
    <recommendedName>
        <fullName evidence="1">Metallo-beta-lactamase domain-containing protein</fullName>
    </recommendedName>
</protein>
<dbReference type="InterPro" id="IPR001279">
    <property type="entry name" value="Metallo-B-lactamas"/>
</dbReference>
<dbReference type="Proteomes" id="UP000253908">
    <property type="component" value="Chromosome"/>
</dbReference>
<evidence type="ECO:0000313" key="2">
    <source>
        <dbReference type="EMBL" id="AXI09514.1"/>
    </source>
</evidence>
<keyword evidence="3" id="KW-1185">Reference proteome</keyword>
<dbReference type="InterPro" id="IPR052159">
    <property type="entry name" value="Competence_DNA_uptake"/>
</dbReference>
<evidence type="ECO:0000313" key="3">
    <source>
        <dbReference type="Proteomes" id="UP000253908"/>
    </source>
</evidence>
<sequence length="199" mass="22578">MDALFLTHEDIDHTGSVAHMLEDFEVEKIIVSDYFKLPNEDLQQFKKHNISIEQVNRDDSIVIQGQKFHVIAPNKNHYSNNENSLVLYTELGGNNWLFTGDISKSQEKEIMDAYPNLRADVLKVAHHGSNTSSDKGFLDQLKPDVGLISVGENNMYGHPTSEVLADLKEKGIYILRTDMDGAVQYRFNGRDGTFFTFLP</sequence>
<dbReference type="Pfam" id="PF00753">
    <property type="entry name" value="Lactamase_B"/>
    <property type="match status" value="1"/>
</dbReference>
<dbReference type="Gene3D" id="3.60.15.10">
    <property type="entry name" value="Ribonuclease Z/Hydroxyacylglutathione hydrolase-like"/>
    <property type="match status" value="1"/>
</dbReference>
<accession>A0A345PHN4</accession>
<gene>
    <name evidence="2" type="ORF">CUC15_11540</name>
</gene>
<dbReference type="EMBL" id="CP024848">
    <property type="protein sequence ID" value="AXI09514.1"/>
    <property type="molecule type" value="Genomic_DNA"/>
</dbReference>
<dbReference type="OrthoDB" id="9761531at2"/>
<dbReference type="KEGG" id="ocn:CUC15_11540"/>
<feature type="domain" description="Metallo-beta-lactamase" evidence="1">
    <location>
        <begin position="2"/>
        <end position="151"/>
    </location>
</feature>
<organism evidence="2 3">
    <name type="scientific">Oceanobacillus zhaokaii</name>
    <dbReference type="NCBI Taxonomy" id="2052660"/>
    <lineage>
        <taxon>Bacteria</taxon>
        <taxon>Bacillati</taxon>
        <taxon>Bacillota</taxon>
        <taxon>Bacilli</taxon>
        <taxon>Bacillales</taxon>
        <taxon>Bacillaceae</taxon>
        <taxon>Oceanobacillus</taxon>
    </lineage>
</organism>
<dbReference type="SUPFAM" id="SSF56281">
    <property type="entry name" value="Metallo-hydrolase/oxidoreductase"/>
    <property type="match status" value="1"/>
</dbReference>
<name>A0A345PHN4_9BACI</name>
<reference evidence="3" key="1">
    <citation type="submission" date="2017-11" db="EMBL/GenBank/DDBJ databases">
        <authorList>
            <person name="Zhu W."/>
        </authorList>
    </citation>
    <scope>NUCLEOTIDE SEQUENCE [LARGE SCALE GENOMIC DNA]</scope>
    <source>
        <strain evidence="3">160</strain>
    </source>
</reference>
<proteinExistence type="predicted"/>
<dbReference type="InterPro" id="IPR036866">
    <property type="entry name" value="RibonucZ/Hydroxyglut_hydro"/>
</dbReference>
<dbReference type="CDD" id="cd07731">
    <property type="entry name" value="ComA-like_MBL-fold"/>
    <property type="match status" value="1"/>
</dbReference>
<dbReference type="PANTHER" id="PTHR30619:SF1">
    <property type="entry name" value="RECOMBINATION PROTEIN 2"/>
    <property type="match status" value="1"/>
</dbReference>
<dbReference type="AlphaFoldDB" id="A0A345PHN4"/>
<evidence type="ECO:0000259" key="1">
    <source>
        <dbReference type="Pfam" id="PF00753"/>
    </source>
</evidence>
<dbReference type="PANTHER" id="PTHR30619">
    <property type="entry name" value="DNA INTERNALIZATION/COMPETENCE PROTEIN COMEC/REC2"/>
    <property type="match status" value="1"/>
</dbReference>
<dbReference type="InterPro" id="IPR035681">
    <property type="entry name" value="ComA-like_MBL"/>
</dbReference>